<dbReference type="EMBL" id="CXSU01000012">
    <property type="protein sequence ID" value="CTQ50432.1"/>
    <property type="molecule type" value="Genomic_DNA"/>
</dbReference>
<reference evidence="1 2" key="1">
    <citation type="submission" date="2015-07" db="EMBL/GenBank/DDBJ databases">
        <authorList>
            <person name="Noorani M."/>
        </authorList>
    </citation>
    <scope>NUCLEOTIDE SEQUENCE [LARGE SCALE GENOMIC DNA]</scope>
    <source>
        <strain evidence="1 2">CECT 7802</strain>
    </source>
</reference>
<protein>
    <submittedName>
        <fullName evidence="1">Uncharacterized protein</fullName>
    </submittedName>
</protein>
<proteinExistence type="predicted"/>
<evidence type="ECO:0000313" key="2">
    <source>
        <dbReference type="Proteomes" id="UP000049222"/>
    </source>
</evidence>
<name>A0A0M6YJ92_9RHOB</name>
<dbReference type="RefSeq" id="WP_055085940.1">
    <property type="nucleotide sequence ID" value="NZ_CXSU01000012.1"/>
</dbReference>
<evidence type="ECO:0000313" key="1">
    <source>
        <dbReference type="EMBL" id="CTQ50432.1"/>
    </source>
</evidence>
<gene>
    <name evidence="1" type="ORF">JDO7802_02456</name>
</gene>
<dbReference type="OrthoDB" id="7644752at2"/>
<accession>A0A0M6YJ92</accession>
<organism evidence="1 2">
    <name type="scientific">Jannaschia donghaensis</name>
    <dbReference type="NCBI Taxonomy" id="420998"/>
    <lineage>
        <taxon>Bacteria</taxon>
        <taxon>Pseudomonadati</taxon>
        <taxon>Pseudomonadota</taxon>
        <taxon>Alphaproteobacteria</taxon>
        <taxon>Rhodobacterales</taxon>
        <taxon>Roseobacteraceae</taxon>
        <taxon>Jannaschia</taxon>
    </lineage>
</organism>
<dbReference type="AlphaFoldDB" id="A0A0M6YJ92"/>
<dbReference type="Proteomes" id="UP000049222">
    <property type="component" value="Unassembled WGS sequence"/>
</dbReference>
<dbReference type="STRING" id="420998.JDO7802_02456"/>
<sequence length="72" mass="8279">MARAQRLTRRFPAQMSEAGYRRLKKFAGEAGLDEGEALSFLFENFESVTNGDNLPHRLQLHKAMLARRQEKS</sequence>
<keyword evidence="2" id="KW-1185">Reference proteome</keyword>